<proteinExistence type="predicted"/>
<dbReference type="EMBL" id="ML208286">
    <property type="protein sequence ID" value="TFK72351.1"/>
    <property type="molecule type" value="Genomic_DNA"/>
</dbReference>
<keyword evidence="2" id="KW-1185">Reference proteome</keyword>
<evidence type="ECO:0000313" key="2">
    <source>
        <dbReference type="Proteomes" id="UP000308600"/>
    </source>
</evidence>
<gene>
    <name evidence="1" type="ORF">BDN72DRAFT_727958</name>
</gene>
<sequence length="225" mass="25498">MISHVIAFEAPVARVYKVLPPPLKDMDEVLAILFTGPARPDAKVFVRTPFLVRRMKVIRALNWLKLNHKDYDDIEISQLNMGEYPEDCPPVVVQYKHAETNKLVETQDLANFDDEDGVESGDCPFVVHGLTGEGLKGKTSEALKGLALKHMNSQGKMLAVGHAVTPESIYNNPRLYPQMFPWLFPYGYGGIGSRKFTVEGDHEEKGFIPISEKEHKRHLLMYYDK</sequence>
<reference evidence="1 2" key="1">
    <citation type="journal article" date="2019" name="Nat. Ecol. Evol.">
        <title>Megaphylogeny resolves global patterns of mushroom evolution.</title>
        <authorList>
            <person name="Varga T."/>
            <person name="Krizsan K."/>
            <person name="Foldi C."/>
            <person name="Dima B."/>
            <person name="Sanchez-Garcia M."/>
            <person name="Sanchez-Ramirez S."/>
            <person name="Szollosi G.J."/>
            <person name="Szarkandi J.G."/>
            <person name="Papp V."/>
            <person name="Albert L."/>
            <person name="Andreopoulos W."/>
            <person name="Angelini C."/>
            <person name="Antonin V."/>
            <person name="Barry K.W."/>
            <person name="Bougher N.L."/>
            <person name="Buchanan P."/>
            <person name="Buyck B."/>
            <person name="Bense V."/>
            <person name="Catcheside P."/>
            <person name="Chovatia M."/>
            <person name="Cooper J."/>
            <person name="Damon W."/>
            <person name="Desjardin D."/>
            <person name="Finy P."/>
            <person name="Geml J."/>
            <person name="Haridas S."/>
            <person name="Hughes K."/>
            <person name="Justo A."/>
            <person name="Karasinski D."/>
            <person name="Kautmanova I."/>
            <person name="Kiss B."/>
            <person name="Kocsube S."/>
            <person name="Kotiranta H."/>
            <person name="LaButti K.M."/>
            <person name="Lechner B.E."/>
            <person name="Liimatainen K."/>
            <person name="Lipzen A."/>
            <person name="Lukacs Z."/>
            <person name="Mihaltcheva S."/>
            <person name="Morgado L.N."/>
            <person name="Niskanen T."/>
            <person name="Noordeloos M.E."/>
            <person name="Ohm R.A."/>
            <person name="Ortiz-Santana B."/>
            <person name="Ovrebo C."/>
            <person name="Racz N."/>
            <person name="Riley R."/>
            <person name="Savchenko A."/>
            <person name="Shiryaev A."/>
            <person name="Soop K."/>
            <person name="Spirin V."/>
            <person name="Szebenyi C."/>
            <person name="Tomsovsky M."/>
            <person name="Tulloss R.E."/>
            <person name="Uehling J."/>
            <person name="Grigoriev I.V."/>
            <person name="Vagvolgyi C."/>
            <person name="Papp T."/>
            <person name="Martin F.M."/>
            <person name="Miettinen O."/>
            <person name="Hibbett D.S."/>
            <person name="Nagy L.G."/>
        </authorList>
    </citation>
    <scope>NUCLEOTIDE SEQUENCE [LARGE SCALE GENOMIC DNA]</scope>
    <source>
        <strain evidence="1 2">NL-1719</strain>
    </source>
</reference>
<organism evidence="1 2">
    <name type="scientific">Pluteus cervinus</name>
    <dbReference type="NCBI Taxonomy" id="181527"/>
    <lineage>
        <taxon>Eukaryota</taxon>
        <taxon>Fungi</taxon>
        <taxon>Dikarya</taxon>
        <taxon>Basidiomycota</taxon>
        <taxon>Agaricomycotina</taxon>
        <taxon>Agaricomycetes</taxon>
        <taxon>Agaricomycetidae</taxon>
        <taxon>Agaricales</taxon>
        <taxon>Pluteineae</taxon>
        <taxon>Pluteaceae</taxon>
        <taxon>Pluteus</taxon>
    </lineage>
</organism>
<protein>
    <submittedName>
        <fullName evidence="1">Uncharacterized protein</fullName>
    </submittedName>
</protein>
<feature type="non-terminal residue" evidence="1">
    <location>
        <position position="225"/>
    </location>
</feature>
<dbReference type="Proteomes" id="UP000308600">
    <property type="component" value="Unassembled WGS sequence"/>
</dbReference>
<evidence type="ECO:0000313" key="1">
    <source>
        <dbReference type="EMBL" id="TFK72351.1"/>
    </source>
</evidence>
<name>A0ACD3B3I1_9AGAR</name>
<accession>A0ACD3B3I1</accession>